<gene>
    <name evidence="1" type="ORF">SAMN02745724_03645</name>
</gene>
<keyword evidence="1" id="KW-0575">Peroxidase</keyword>
<organism evidence="1 2">
    <name type="scientific">Pseudoalteromonas denitrificans DSM 6059</name>
    <dbReference type="NCBI Taxonomy" id="1123010"/>
    <lineage>
        <taxon>Bacteria</taxon>
        <taxon>Pseudomonadati</taxon>
        <taxon>Pseudomonadota</taxon>
        <taxon>Gammaproteobacteria</taxon>
        <taxon>Alteromonadales</taxon>
        <taxon>Pseudoalteromonadaceae</taxon>
        <taxon>Pseudoalteromonas</taxon>
    </lineage>
</organism>
<protein>
    <submittedName>
        <fullName evidence="1">Alkylhydroperoxidase AhpD family core domain-containing protein</fullName>
    </submittedName>
</protein>
<dbReference type="PANTHER" id="PTHR35446">
    <property type="entry name" value="SI:CH211-175M2.5"/>
    <property type="match status" value="1"/>
</dbReference>
<dbReference type="GO" id="GO:0004601">
    <property type="term" value="F:peroxidase activity"/>
    <property type="evidence" value="ECO:0007669"/>
    <property type="project" value="UniProtKB-KW"/>
</dbReference>
<dbReference type="PANTHER" id="PTHR35446:SF3">
    <property type="entry name" value="CMD DOMAIN-CONTAINING PROTEIN"/>
    <property type="match status" value="1"/>
</dbReference>
<keyword evidence="1" id="KW-0560">Oxidoreductase</keyword>
<name>A0A1I1PYB7_9GAMM</name>
<proteinExistence type="predicted"/>
<keyword evidence="2" id="KW-1185">Reference proteome</keyword>
<dbReference type="AlphaFoldDB" id="A0A1I1PYB7"/>
<dbReference type="RefSeq" id="WP_091987822.1">
    <property type="nucleotide sequence ID" value="NZ_FOLO01000036.1"/>
</dbReference>
<dbReference type="EMBL" id="FOLO01000036">
    <property type="protein sequence ID" value="SFD14662.1"/>
    <property type="molecule type" value="Genomic_DNA"/>
</dbReference>
<reference evidence="1 2" key="1">
    <citation type="submission" date="2016-10" db="EMBL/GenBank/DDBJ databases">
        <authorList>
            <person name="de Groot N.N."/>
        </authorList>
    </citation>
    <scope>NUCLEOTIDE SEQUENCE [LARGE SCALE GENOMIC DNA]</scope>
    <source>
        <strain evidence="1 2">DSM 6059</strain>
    </source>
</reference>
<dbReference type="InterPro" id="IPR029032">
    <property type="entry name" value="AhpD-like"/>
</dbReference>
<dbReference type="OrthoDB" id="9808310at2"/>
<dbReference type="STRING" id="1123010.SAMN02745724_03645"/>
<dbReference type="Gene3D" id="1.20.1290.10">
    <property type="entry name" value="AhpD-like"/>
    <property type="match status" value="1"/>
</dbReference>
<evidence type="ECO:0000313" key="2">
    <source>
        <dbReference type="Proteomes" id="UP000198862"/>
    </source>
</evidence>
<dbReference type="SUPFAM" id="SSF69118">
    <property type="entry name" value="AhpD-like"/>
    <property type="match status" value="1"/>
</dbReference>
<accession>A0A1I1PYB7</accession>
<dbReference type="Proteomes" id="UP000198862">
    <property type="component" value="Unassembled WGS sequence"/>
</dbReference>
<evidence type="ECO:0000313" key="1">
    <source>
        <dbReference type="EMBL" id="SFD14662.1"/>
    </source>
</evidence>
<sequence>MTDFTFHTLESSQGETKELLSSIQQGYGFLPNLFAYMIEAPTSVQAYLMLNDLLAKTSIPMPQLQVALLAASIENKCDFCTVAHRAIGKQMGAEPASLNALNNGDIIESDKDRAIAEFTISMIKNRGFVPEKDTQAFLSAGYTQQQILEVILIVTIKTLSNYSNHFTQPKPNAELLNML</sequence>